<dbReference type="InterPro" id="IPR053714">
    <property type="entry name" value="Iso_Racemase_Enz_sf"/>
</dbReference>
<evidence type="ECO:0000256" key="1">
    <source>
        <dbReference type="ARBA" id="ARBA00038414"/>
    </source>
</evidence>
<dbReference type="InterPro" id="IPR015942">
    <property type="entry name" value="Asp/Glu/hydantoin_racemase"/>
</dbReference>
<accession>A0ABY5KUP3</accession>
<dbReference type="PANTHER" id="PTHR28047:SF5">
    <property type="entry name" value="PROTEIN DCG1"/>
    <property type="match status" value="1"/>
</dbReference>
<dbReference type="EMBL" id="CP101987">
    <property type="protein sequence ID" value="UUI73543.1"/>
    <property type="molecule type" value="Genomic_DNA"/>
</dbReference>
<reference evidence="2 3" key="1">
    <citation type="submission" date="2022-07" db="EMBL/GenBank/DDBJ databases">
        <title>Novel species in genus cellulomonas.</title>
        <authorList>
            <person name="Ye L."/>
        </authorList>
    </citation>
    <scope>NUCLEOTIDE SEQUENCE [LARGE SCALE GENOMIC DNA]</scope>
    <source>
        <strain evidence="3">zg-B89</strain>
    </source>
</reference>
<dbReference type="RefSeq" id="WP_227578654.1">
    <property type="nucleotide sequence ID" value="NZ_CP101987.1"/>
</dbReference>
<dbReference type="Pfam" id="PF01177">
    <property type="entry name" value="Asp_Glu_race"/>
    <property type="match status" value="1"/>
</dbReference>
<proteinExistence type="inferred from homology"/>
<comment type="similarity">
    <text evidence="1">Belongs to the HyuE racemase family.</text>
</comment>
<gene>
    <name evidence="2" type="ORF">NP048_08975</name>
</gene>
<organism evidence="2 3">
    <name type="scientific">Cellulomonas xiejunii</name>
    <dbReference type="NCBI Taxonomy" id="2968083"/>
    <lineage>
        <taxon>Bacteria</taxon>
        <taxon>Bacillati</taxon>
        <taxon>Actinomycetota</taxon>
        <taxon>Actinomycetes</taxon>
        <taxon>Micrococcales</taxon>
        <taxon>Cellulomonadaceae</taxon>
        <taxon>Cellulomonas</taxon>
    </lineage>
</organism>
<evidence type="ECO:0000313" key="3">
    <source>
        <dbReference type="Proteomes" id="UP001316384"/>
    </source>
</evidence>
<name>A0ABY5KUP3_9CELL</name>
<keyword evidence="3" id="KW-1185">Reference proteome</keyword>
<dbReference type="PANTHER" id="PTHR28047">
    <property type="entry name" value="PROTEIN DCG1"/>
    <property type="match status" value="1"/>
</dbReference>
<sequence length="244" mass="25091">MRIAVVNCNTSEAMTAEIGEGARAAAAPGTEILALQPSWGPVSAEGFYDSFITAAAVLDLLTTVRDVDAVVMAGFGEHGREGARELLDVPVVDITEAAAMQALLLGHRYGIVTTLPRVRGQIHDSLVTAGLAARCAAIEATDLPVLAVGQDTDRTIEAFVEAGTRALAAGADVLCLGCAGFTAVRQEVSRALDVPVVDAVTAGVSMAEALVGTGLTTSKVGPYALPLVKTRRGWPVHSSTGARN</sequence>
<evidence type="ECO:0000313" key="2">
    <source>
        <dbReference type="EMBL" id="UUI73543.1"/>
    </source>
</evidence>
<dbReference type="Proteomes" id="UP001316384">
    <property type="component" value="Chromosome"/>
</dbReference>
<dbReference type="Gene3D" id="3.40.50.12500">
    <property type="match status" value="1"/>
</dbReference>
<dbReference type="InterPro" id="IPR052186">
    <property type="entry name" value="Hydantoin_racemase-like"/>
</dbReference>
<protein>
    <submittedName>
        <fullName evidence="2">Aspartate/glutamate racemase family protein</fullName>
    </submittedName>
</protein>